<evidence type="ECO:0000313" key="2">
    <source>
        <dbReference type="EMBL" id="MBP3956157.1"/>
    </source>
</evidence>
<feature type="region of interest" description="Disordered" evidence="1">
    <location>
        <begin position="1"/>
        <end position="24"/>
    </location>
</feature>
<keyword evidence="3" id="KW-1185">Reference proteome</keyword>
<dbReference type="EMBL" id="JAGKQQ010000001">
    <property type="protein sequence ID" value="MBP3956157.1"/>
    <property type="molecule type" value="Genomic_DNA"/>
</dbReference>
<evidence type="ECO:0000313" key="3">
    <source>
        <dbReference type="Proteomes" id="UP000676565"/>
    </source>
</evidence>
<dbReference type="RefSeq" id="WP_210654187.1">
    <property type="nucleotide sequence ID" value="NZ_JAGKQQ010000001.1"/>
</dbReference>
<reference evidence="2 3" key="1">
    <citation type="submission" date="2021-04" db="EMBL/GenBank/DDBJ databases">
        <authorList>
            <person name="Ivanova A."/>
        </authorList>
    </citation>
    <scope>NUCLEOTIDE SEQUENCE [LARGE SCALE GENOMIC DNA]</scope>
    <source>
        <strain evidence="2 3">G18</strain>
    </source>
</reference>
<accession>A0ABS5BRX1</accession>
<sequence length="73" mass="7737">MPKPCQGPNCSGKPLRDSMPVPPVPTVPVPVKDQVLRVAAPGGEEQGQLLAYDSTSPRPILRASSIFHPPRLG</sequence>
<proteinExistence type="predicted"/>
<gene>
    <name evidence="2" type="ORF">J8F10_12775</name>
</gene>
<comment type="caution">
    <text evidence="2">The sequence shown here is derived from an EMBL/GenBank/DDBJ whole genome shotgun (WGS) entry which is preliminary data.</text>
</comment>
<evidence type="ECO:0000256" key="1">
    <source>
        <dbReference type="SAM" id="MobiDB-lite"/>
    </source>
</evidence>
<name>A0ABS5BRX1_9BACT</name>
<dbReference type="Proteomes" id="UP000676565">
    <property type="component" value="Unassembled WGS sequence"/>
</dbReference>
<organism evidence="2 3">
    <name type="scientific">Gemmata palustris</name>
    <dbReference type="NCBI Taxonomy" id="2822762"/>
    <lineage>
        <taxon>Bacteria</taxon>
        <taxon>Pseudomonadati</taxon>
        <taxon>Planctomycetota</taxon>
        <taxon>Planctomycetia</taxon>
        <taxon>Gemmatales</taxon>
        <taxon>Gemmataceae</taxon>
        <taxon>Gemmata</taxon>
    </lineage>
</organism>
<protein>
    <submittedName>
        <fullName evidence="2">Uncharacterized protein</fullName>
    </submittedName>
</protein>